<gene>
    <name evidence="1" type="ORF">EZS26_000760</name>
</gene>
<reference evidence="1 2" key="1">
    <citation type="submission" date="2019-03" db="EMBL/GenBank/DDBJ databases">
        <title>Single cell metagenomics reveals metabolic interactions within the superorganism composed of flagellate Streblomastix strix and complex community of Bacteroidetes bacteria on its surface.</title>
        <authorList>
            <person name="Treitli S.C."/>
            <person name="Kolisko M."/>
            <person name="Husnik F."/>
            <person name="Keeling P."/>
            <person name="Hampl V."/>
        </authorList>
    </citation>
    <scope>NUCLEOTIDE SEQUENCE [LARGE SCALE GENOMIC DNA]</scope>
    <source>
        <strain evidence="1">St1</strain>
    </source>
</reference>
<dbReference type="EMBL" id="SNRX01000003">
    <property type="protein sequence ID" value="KAA6303157.1"/>
    <property type="molecule type" value="Genomic_DNA"/>
</dbReference>
<comment type="caution">
    <text evidence="1">The sequence shown here is derived from an EMBL/GenBank/DDBJ whole genome shotgun (WGS) entry which is preliminary data.</text>
</comment>
<evidence type="ECO:0000313" key="1">
    <source>
        <dbReference type="EMBL" id="KAA6303157.1"/>
    </source>
</evidence>
<proteinExistence type="predicted"/>
<organism evidence="1 2">
    <name type="scientific">Candidatus Ordinivivax streblomastigis</name>
    <dbReference type="NCBI Taxonomy" id="2540710"/>
    <lineage>
        <taxon>Bacteria</taxon>
        <taxon>Pseudomonadati</taxon>
        <taxon>Bacteroidota</taxon>
        <taxon>Bacteroidia</taxon>
        <taxon>Bacteroidales</taxon>
        <taxon>Candidatus Ordinivivax</taxon>
    </lineage>
</organism>
<protein>
    <submittedName>
        <fullName evidence="1">Uncharacterized protein</fullName>
    </submittedName>
</protein>
<name>A0A5M8P3T1_9BACT</name>
<accession>A0A5M8P3T1</accession>
<evidence type="ECO:0000313" key="2">
    <source>
        <dbReference type="Proteomes" id="UP000324575"/>
    </source>
</evidence>
<dbReference type="Proteomes" id="UP000324575">
    <property type="component" value="Unassembled WGS sequence"/>
</dbReference>
<dbReference type="AlphaFoldDB" id="A0A5M8P3T1"/>
<sequence length="165" mass="18851">MNAVVLLSKTFFPQHPKAGMQTEFASKVRVSVSQAPIHGNFYKIHTCRSNYEYWKKKIDKLKAGGGVLSVRQWSTSPYRSPQEIIIDISADIVDVQKLQLHLMDDGVLIAYILRNNDWDVIPLATLAANDGLTVEDYKAWFAPVFEKEKAEVLDFAIIHFTTFRY</sequence>